<dbReference type="AlphaFoldDB" id="A0A177TBE5"/>
<dbReference type="Proteomes" id="UP000077521">
    <property type="component" value="Unassembled WGS sequence"/>
</dbReference>
<evidence type="ECO:0000313" key="4">
    <source>
        <dbReference type="Proteomes" id="UP000077521"/>
    </source>
</evidence>
<feature type="domain" description="Small EDRK-rich factor-like N-terminal" evidence="2">
    <location>
        <begin position="1"/>
        <end position="36"/>
    </location>
</feature>
<feature type="compositionally biased region" description="Basic and acidic residues" evidence="1">
    <location>
        <begin position="34"/>
        <end position="53"/>
    </location>
</feature>
<evidence type="ECO:0000313" key="3">
    <source>
        <dbReference type="EMBL" id="KAE8246760.1"/>
    </source>
</evidence>
<proteinExistence type="predicted"/>
<evidence type="ECO:0000259" key="2">
    <source>
        <dbReference type="Pfam" id="PF04419"/>
    </source>
</evidence>
<gene>
    <name evidence="3" type="ORF">A4X13_0g5638</name>
</gene>
<feature type="region of interest" description="Disordered" evidence="1">
    <location>
        <begin position="1"/>
        <end position="72"/>
    </location>
</feature>
<comment type="caution">
    <text evidence="3">The sequence shown here is derived from an EMBL/GenBank/DDBJ whole genome shotgun (WGS) entry which is preliminary data.</text>
</comment>
<sequence>MTRGNQREQDRLRAAKKNAGKAKSTNMSGTNLAARREADAEAVRQKIAAKEAAKAAAGTAGGTPAQDQSKKS</sequence>
<protein>
    <recommendedName>
        <fullName evidence="2">Small EDRK-rich factor-like N-terminal domain-containing protein</fullName>
    </recommendedName>
</protein>
<reference evidence="3" key="2">
    <citation type="journal article" date="2019" name="IMA Fungus">
        <title>Genome sequencing and comparison of five Tilletia species to identify candidate genes for the detection of regulated species infecting wheat.</title>
        <authorList>
            <person name="Nguyen H.D.T."/>
            <person name="Sultana T."/>
            <person name="Kesanakurti P."/>
            <person name="Hambleton S."/>
        </authorList>
    </citation>
    <scope>NUCLEOTIDE SEQUENCE</scope>
    <source>
        <strain evidence="3">DAOMC 236416</strain>
    </source>
</reference>
<dbReference type="OrthoDB" id="18018at2759"/>
<dbReference type="InterPro" id="IPR007513">
    <property type="entry name" value="SERF-like_N"/>
</dbReference>
<feature type="compositionally biased region" description="Low complexity" evidence="1">
    <location>
        <begin position="54"/>
        <end position="65"/>
    </location>
</feature>
<evidence type="ECO:0000256" key="1">
    <source>
        <dbReference type="SAM" id="MobiDB-lite"/>
    </source>
</evidence>
<keyword evidence="4" id="KW-1185">Reference proteome</keyword>
<dbReference type="Pfam" id="PF04419">
    <property type="entry name" value="SERF-like_N"/>
    <property type="match status" value="1"/>
</dbReference>
<reference evidence="3" key="1">
    <citation type="submission" date="2016-04" db="EMBL/GenBank/DDBJ databases">
        <authorList>
            <person name="Nguyen H.D."/>
            <person name="Samba Siva P."/>
            <person name="Cullis J."/>
            <person name="Levesque C.A."/>
            <person name="Hambleton S."/>
        </authorList>
    </citation>
    <scope>NUCLEOTIDE SEQUENCE</scope>
    <source>
        <strain evidence="3">DAOMC 236416</strain>
    </source>
</reference>
<name>A0A177TBE5_9BASI</name>
<organism evidence="3 4">
    <name type="scientific">Tilletia indica</name>
    <dbReference type="NCBI Taxonomy" id="43049"/>
    <lineage>
        <taxon>Eukaryota</taxon>
        <taxon>Fungi</taxon>
        <taxon>Dikarya</taxon>
        <taxon>Basidiomycota</taxon>
        <taxon>Ustilaginomycotina</taxon>
        <taxon>Exobasidiomycetes</taxon>
        <taxon>Tilletiales</taxon>
        <taxon>Tilletiaceae</taxon>
        <taxon>Tilletia</taxon>
    </lineage>
</organism>
<feature type="compositionally biased region" description="Basic and acidic residues" evidence="1">
    <location>
        <begin position="1"/>
        <end position="13"/>
    </location>
</feature>
<dbReference type="EMBL" id="LWDF02000457">
    <property type="protein sequence ID" value="KAE8246760.1"/>
    <property type="molecule type" value="Genomic_DNA"/>
</dbReference>
<accession>A0A177TBE5</accession>